<reference evidence="1 2" key="1">
    <citation type="submission" date="2024-04" db="EMBL/GenBank/DDBJ databases">
        <authorList>
            <person name="Waldvogel A.-M."/>
            <person name="Schoenle A."/>
        </authorList>
    </citation>
    <scope>NUCLEOTIDE SEQUENCE [LARGE SCALE GENOMIC DNA]</scope>
</reference>
<name>A0AAV2IYE8_KNICA</name>
<dbReference type="Proteomes" id="UP001497482">
    <property type="component" value="Chromosome 1"/>
</dbReference>
<accession>A0AAV2IYE8</accession>
<keyword evidence="2" id="KW-1185">Reference proteome</keyword>
<protein>
    <submittedName>
        <fullName evidence="1">Uncharacterized protein</fullName>
    </submittedName>
</protein>
<evidence type="ECO:0000313" key="1">
    <source>
        <dbReference type="EMBL" id="CAL1567874.1"/>
    </source>
</evidence>
<sequence>MQPHMAVAWSCNIQGEEEGWGVRKGGGGGGAKSQLPSYPASALKGWLQSATALPRSLMYGPERQRDVWARPRSHRGPLYYTRKTRSSFDLGGNYEAGVNDAGAVCVVL</sequence>
<dbReference type="EMBL" id="OZ035823">
    <property type="protein sequence ID" value="CAL1567874.1"/>
    <property type="molecule type" value="Genomic_DNA"/>
</dbReference>
<gene>
    <name evidence="1" type="ORF">KC01_LOCUS607</name>
</gene>
<proteinExistence type="predicted"/>
<evidence type="ECO:0000313" key="2">
    <source>
        <dbReference type="Proteomes" id="UP001497482"/>
    </source>
</evidence>
<dbReference type="AlphaFoldDB" id="A0AAV2IYE8"/>
<organism evidence="1 2">
    <name type="scientific">Knipowitschia caucasica</name>
    <name type="common">Caucasian dwarf goby</name>
    <name type="synonym">Pomatoschistus caucasicus</name>
    <dbReference type="NCBI Taxonomy" id="637954"/>
    <lineage>
        <taxon>Eukaryota</taxon>
        <taxon>Metazoa</taxon>
        <taxon>Chordata</taxon>
        <taxon>Craniata</taxon>
        <taxon>Vertebrata</taxon>
        <taxon>Euteleostomi</taxon>
        <taxon>Actinopterygii</taxon>
        <taxon>Neopterygii</taxon>
        <taxon>Teleostei</taxon>
        <taxon>Neoteleostei</taxon>
        <taxon>Acanthomorphata</taxon>
        <taxon>Gobiaria</taxon>
        <taxon>Gobiiformes</taxon>
        <taxon>Gobioidei</taxon>
        <taxon>Gobiidae</taxon>
        <taxon>Gobiinae</taxon>
        <taxon>Knipowitschia</taxon>
    </lineage>
</organism>